<dbReference type="RefSeq" id="WP_052004564.1">
    <property type="nucleotide sequence ID" value="NZ_AZGA01000077.1"/>
</dbReference>
<evidence type="ECO:0000256" key="7">
    <source>
        <dbReference type="ARBA" id="ARBA00048539"/>
    </source>
</evidence>
<evidence type="ECO:0000256" key="8">
    <source>
        <dbReference type="HAMAP-Rule" id="MF_01161"/>
    </source>
</evidence>
<keyword evidence="6" id="KW-0067">ATP-binding</keyword>
<comment type="caution">
    <text evidence="10">The sequence shown here is derived from an EMBL/GenBank/DDBJ whole genome shotgun (WGS) entry which is preliminary data.</text>
</comment>
<evidence type="ECO:0000256" key="2">
    <source>
        <dbReference type="ARBA" id="ARBA00022490"/>
    </source>
</evidence>
<dbReference type="Pfam" id="PF11734">
    <property type="entry name" value="TilS_C"/>
    <property type="match status" value="1"/>
</dbReference>
<keyword evidence="3 8" id="KW-0436">Ligase</keyword>
<dbReference type="Pfam" id="PF01171">
    <property type="entry name" value="ATP_bind_3"/>
    <property type="match status" value="1"/>
</dbReference>
<dbReference type="Proteomes" id="UP000051236">
    <property type="component" value="Unassembled WGS sequence"/>
</dbReference>
<dbReference type="InterPro" id="IPR014729">
    <property type="entry name" value="Rossmann-like_a/b/a_fold"/>
</dbReference>
<name>X0PQV9_9LACO</name>
<comment type="caution">
    <text evidence="8">Lacks conserved residue(s) required for the propagation of feature annotation.</text>
</comment>
<evidence type="ECO:0000256" key="3">
    <source>
        <dbReference type="ARBA" id="ARBA00022598"/>
    </source>
</evidence>
<dbReference type="EC" id="6.3.4.19" evidence="8"/>
<protein>
    <recommendedName>
        <fullName evidence="8">tRNA(Ile)-lysidine synthase</fullName>
        <ecNumber evidence="8">6.3.4.19</ecNumber>
    </recommendedName>
    <alternativeName>
        <fullName evidence="8">tRNA(Ile)-2-lysyl-cytidine synthase</fullName>
    </alternativeName>
    <alternativeName>
        <fullName evidence="8">tRNA(Ile)-lysidine synthetase</fullName>
    </alternativeName>
</protein>
<dbReference type="NCBIfam" id="TIGR02432">
    <property type="entry name" value="lysidine_TilS_N"/>
    <property type="match status" value="1"/>
</dbReference>
<dbReference type="OrthoDB" id="9807403at2"/>
<proteinExistence type="inferred from homology"/>
<dbReference type="EMBL" id="AZGA01000077">
    <property type="protein sequence ID" value="KRM31518.1"/>
    <property type="molecule type" value="Genomic_DNA"/>
</dbReference>
<evidence type="ECO:0000313" key="11">
    <source>
        <dbReference type="Proteomes" id="UP000051236"/>
    </source>
</evidence>
<evidence type="ECO:0000256" key="4">
    <source>
        <dbReference type="ARBA" id="ARBA00022694"/>
    </source>
</evidence>
<dbReference type="InterPro" id="IPR012796">
    <property type="entry name" value="Lysidine-tRNA-synth_C"/>
</dbReference>
<reference evidence="10 11" key="1">
    <citation type="journal article" date="2015" name="Genome Announc.">
        <title>Expanding the biotechnology potential of lactobacilli through comparative genomics of 213 strains and associated genera.</title>
        <authorList>
            <person name="Sun Z."/>
            <person name="Harris H.M."/>
            <person name="McCann A."/>
            <person name="Guo C."/>
            <person name="Argimon S."/>
            <person name="Zhang W."/>
            <person name="Yang X."/>
            <person name="Jeffery I.B."/>
            <person name="Cooney J.C."/>
            <person name="Kagawa T.F."/>
            <person name="Liu W."/>
            <person name="Song Y."/>
            <person name="Salvetti E."/>
            <person name="Wrobel A."/>
            <person name="Rasinkangas P."/>
            <person name="Parkhill J."/>
            <person name="Rea M.C."/>
            <person name="O'Sullivan O."/>
            <person name="Ritari J."/>
            <person name="Douillard F.P."/>
            <person name="Paul Ross R."/>
            <person name="Yang R."/>
            <person name="Briner A.E."/>
            <person name="Felis G.E."/>
            <person name="de Vos W.M."/>
            <person name="Barrangou R."/>
            <person name="Klaenhammer T.R."/>
            <person name="Caufield P.W."/>
            <person name="Cui Y."/>
            <person name="Zhang H."/>
            <person name="O'Toole P.W."/>
        </authorList>
    </citation>
    <scope>NUCLEOTIDE SEQUENCE [LARGE SCALE GENOMIC DNA]</scope>
    <source>
        <strain evidence="10 11">DSM 18527</strain>
    </source>
</reference>
<dbReference type="Gene3D" id="3.40.50.620">
    <property type="entry name" value="HUPs"/>
    <property type="match status" value="1"/>
</dbReference>
<keyword evidence="4 8" id="KW-0819">tRNA processing</keyword>
<dbReference type="SUPFAM" id="SSF52402">
    <property type="entry name" value="Adenine nucleotide alpha hydrolases-like"/>
    <property type="match status" value="1"/>
</dbReference>
<dbReference type="eggNOG" id="COG0037">
    <property type="taxonomic scope" value="Bacteria"/>
</dbReference>
<dbReference type="GO" id="GO:0005524">
    <property type="term" value="F:ATP binding"/>
    <property type="evidence" value="ECO:0007669"/>
    <property type="project" value="UniProtKB-KW"/>
</dbReference>
<dbReference type="SMART" id="SM00977">
    <property type="entry name" value="TilS_C"/>
    <property type="match status" value="1"/>
</dbReference>
<dbReference type="InterPro" id="IPR012094">
    <property type="entry name" value="tRNA_Ile_lys_synt"/>
</dbReference>
<accession>X0PQV9</accession>
<organism evidence="10 11">
    <name type="scientific">Agrilactobacillus composti DSM 18527 = JCM 14202</name>
    <dbReference type="NCBI Taxonomy" id="1423734"/>
    <lineage>
        <taxon>Bacteria</taxon>
        <taxon>Bacillati</taxon>
        <taxon>Bacillota</taxon>
        <taxon>Bacilli</taxon>
        <taxon>Lactobacillales</taxon>
        <taxon>Lactobacillaceae</taxon>
        <taxon>Agrilactobacillus</taxon>
    </lineage>
</organism>
<comment type="catalytic activity">
    <reaction evidence="7 8">
        <text>cytidine(34) in tRNA(Ile2) + L-lysine + ATP = lysidine(34) in tRNA(Ile2) + AMP + diphosphate + H(+)</text>
        <dbReference type="Rhea" id="RHEA:43744"/>
        <dbReference type="Rhea" id="RHEA-COMP:10625"/>
        <dbReference type="Rhea" id="RHEA-COMP:10670"/>
        <dbReference type="ChEBI" id="CHEBI:15378"/>
        <dbReference type="ChEBI" id="CHEBI:30616"/>
        <dbReference type="ChEBI" id="CHEBI:32551"/>
        <dbReference type="ChEBI" id="CHEBI:33019"/>
        <dbReference type="ChEBI" id="CHEBI:82748"/>
        <dbReference type="ChEBI" id="CHEBI:83665"/>
        <dbReference type="ChEBI" id="CHEBI:456215"/>
        <dbReference type="EC" id="6.3.4.19"/>
    </reaction>
</comment>
<evidence type="ECO:0000259" key="9">
    <source>
        <dbReference type="SMART" id="SM00977"/>
    </source>
</evidence>
<dbReference type="PANTHER" id="PTHR43033:SF1">
    <property type="entry name" value="TRNA(ILE)-LYSIDINE SYNTHASE-RELATED"/>
    <property type="match status" value="1"/>
</dbReference>
<dbReference type="GO" id="GO:0032267">
    <property type="term" value="F:tRNA(Ile)-lysidine synthase activity"/>
    <property type="evidence" value="ECO:0007669"/>
    <property type="project" value="UniProtKB-EC"/>
</dbReference>
<evidence type="ECO:0000256" key="5">
    <source>
        <dbReference type="ARBA" id="ARBA00022741"/>
    </source>
</evidence>
<dbReference type="InterPro" id="IPR011063">
    <property type="entry name" value="TilS/TtcA_N"/>
</dbReference>
<sequence length="460" mass="52652">MNQLPASFKQNILTQRLWQKDQRVLIAVSTGVDSMVLLDLCRHLPADLRPKLGIAYVDHHLRAQSQAETTFIQAFAQQLHLPLYVADWPKVQHPKEGIEAAARAFRYAFFAQIMAEHNYDKVLTAHHGDDLAETILMKLMRSGDLPATVGLPVKRPFGKFELVRPLLNFSKAQLYAYAKARHLVYFEDVTNQADTYLRNRLRHQVLPKLKQENAGLLDHTQYFSQSLASLLALQATLMPKLCQDLGIQATACGLVGAVGRFQDLGANVQLAYLQGLWQHFFKAIPLKAQQAQGMLRLLNGQKPQVTLDLEGDLVFKRVYDRFFIQKNQTLAVSNPDHFQLELNHWQSLPDNSTIGIFEITSEQVDPAAVLTQTVTLSPADFPITVRRRQPGDRYQLPNGHHGKVKKLLIDRHVPSDKRDQLWLVFAKDNLIWIPTFRFFQLFQTTETDRIKFMLCFKQNR</sequence>
<evidence type="ECO:0000313" key="10">
    <source>
        <dbReference type="EMBL" id="KRM31518.1"/>
    </source>
</evidence>
<dbReference type="GO" id="GO:0005737">
    <property type="term" value="C:cytoplasm"/>
    <property type="evidence" value="ECO:0007669"/>
    <property type="project" value="UniProtKB-SubCell"/>
</dbReference>
<dbReference type="PATRIC" id="fig|1423734.3.peg.585"/>
<dbReference type="NCBIfam" id="TIGR02433">
    <property type="entry name" value="lysidine_TilS_C"/>
    <property type="match status" value="1"/>
</dbReference>
<dbReference type="CDD" id="cd01992">
    <property type="entry name" value="TilS_N"/>
    <property type="match status" value="1"/>
</dbReference>
<dbReference type="STRING" id="1423734.FC83_GL000579"/>
<dbReference type="HAMAP" id="MF_01161">
    <property type="entry name" value="tRNA_Ile_lys_synt"/>
    <property type="match status" value="1"/>
</dbReference>
<dbReference type="PANTHER" id="PTHR43033">
    <property type="entry name" value="TRNA(ILE)-LYSIDINE SYNTHASE-RELATED"/>
    <property type="match status" value="1"/>
</dbReference>
<feature type="domain" description="Lysidine-tRNA(Ile) synthetase C-terminal" evidence="9">
    <location>
        <begin position="383"/>
        <end position="452"/>
    </location>
</feature>
<keyword evidence="11" id="KW-1185">Reference proteome</keyword>
<keyword evidence="5" id="KW-0547">Nucleotide-binding</keyword>
<dbReference type="InterPro" id="IPR012795">
    <property type="entry name" value="tRNA_Ile_lys_synt_N"/>
</dbReference>
<evidence type="ECO:0000256" key="6">
    <source>
        <dbReference type="ARBA" id="ARBA00022840"/>
    </source>
</evidence>
<dbReference type="SUPFAM" id="SSF56037">
    <property type="entry name" value="PheT/TilS domain"/>
    <property type="match status" value="1"/>
</dbReference>
<comment type="subcellular location">
    <subcellularLocation>
        <location evidence="1 8">Cytoplasm</location>
    </subcellularLocation>
</comment>
<evidence type="ECO:0000256" key="1">
    <source>
        <dbReference type="ARBA" id="ARBA00004496"/>
    </source>
</evidence>
<gene>
    <name evidence="8" type="primary">tilS</name>
    <name evidence="10" type="ORF">FC83_GL000579</name>
</gene>
<keyword evidence="2 8" id="KW-0963">Cytoplasm</keyword>
<dbReference type="GO" id="GO:0006400">
    <property type="term" value="P:tRNA modification"/>
    <property type="evidence" value="ECO:0007669"/>
    <property type="project" value="UniProtKB-UniRule"/>
</dbReference>
<comment type="similarity">
    <text evidence="8">Belongs to the tRNA(Ile)-lysidine synthase family.</text>
</comment>
<comment type="function">
    <text evidence="8">Ligates lysine onto the cytidine present at position 34 of the AUA codon-specific tRNA(Ile) that contains the anticodon CAU, in an ATP-dependent manner. Cytidine is converted to lysidine, thus changing the amino acid specificity of the tRNA from methionine to isoleucine.</text>
</comment>
<dbReference type="AlphaFoldDB" id="X0PQV9"/>